<organism evidence="2 3">
    <name type="scientific">Tagetes erecta</name>
    <name type="common">African marigold</name>
    <dbReference type="NCBI Taxonomy" id="13708"/>
    <lineage>
        <taxon>Eukaryota</taxon>
        <taxon>Viridiplantae</taxon>
        <taxon>Streptophyta</taxon>
        <taxon>Embryophyta</taxon>
        <taxon>Tracheophyta</taxon>
        <taxon>Spermatophyta</taxon>
        <taxon>Magnoliopsida</taxon>
        <taxon>eudicotyledons</taxon>
        <taxon>Gunneridae</taxon>
        <taxon>Pentapetalae</taxon>
        <taxon>asterids</taxon>
        <taxon>campanulids</taxon>
        <taxon>Asterales</taxon>
        <taxon>Asteraceae</taxon>
        <taxon>Asteroideae</taxon>
        <taxon>Heliantheae alliance</taxon>
        <taxon>Tageteae</taxon>
        <taxon>Tagetes</taxon>
    </lineage>
</organism>
<protein>
    <submittedName>
        <fullName evidence="2">Uncharacterized protein</fullName>
    </submittedName>
</protein>
<keyword evidence="3" id="KW-1185">Reference proteome</keyword>
<dbReference type="Proteomes" id="UP001229421">
    <property type="component" value="Unassembled WGS sequence"/>
</dbReference>
<evidence type="ECO:0000313" key="2">
    <source>
        <dbReference type="EMBL" id="KAK1411604.1"/>
    </source>
</evidence>
<sequence>MFPFSFSHEPHNNPVTISLPLIYHFSFRLYAFQARTILFFCLKFCVYCLITDLLFNRPLEALLRCNWAFFPVETQGVQTGYKALHQAMVCTGSQTLLISDYPDLSLVGHIALDKPPTVLDQWFAILQAAANSVMLQVFAVRLNLFMVHFFDLRCVVQLLLLSVAANSVMLQGAIIISQPFNTKTKVHLFDLRYLGHIALDKPPTVLDQWFAILQAAAIPVMLQVFAVRLKLADNIGLESSCAARIVVAAAAPTHSWLLQAWQKHEHPYVNSRSLSSLLEHQVDHDLRSMSNL</sequence>
<feature type="transmembrane region" description="Helical" evidence="1">
    <location>
        <begin position="37"/>
        <end position="55"/>
    </location>
</feature>
<comment type="caution">
    <text evidence="2">The sequence shown here is derived from an EMBL/GenBank/DDBJ whole genome shotgun (WGS) entry which is preliminary data.</text>
</comment>
<accession>A0AAD8NJ64</accession>
<feature type="transmembrane region" description="Helical" evidence="1">
    <location>
        <begin position="209"/>
        <end position="227"/>
    </location>
</feature>
<keyword evidence="1" id="KW-1133">Transmembrane helix</keyword>
<evidence type="ECO:0000313" key="3">
    <source>
        <dbReference type="Proteomes" id="UP001229421"/>
    </source>
</evidence>
<dbReference type="AlphaFoldDB" id="A0AAD8NJ64"/>
<name>A0AAD8NJ64_TARER</name>
<gene>
    <name evidence="2" type="ORF">QVD17_38159</name>
</gene>
<feature type="transmembrane region" description="Helical" evidence="1">
    <location>
        <begin position="122"/>
        <end position="142"/>
    </location>
</feature>
<reference evidence="2" key="1">
    <citation type="journal article" date="2023" name="bioRxiv">
        <title>Improved chromosome-level genome assembly for marigold (Tagetes erecta).</title>
        <authorList>
            <person name="Jiang F."/>
            <person name="Yuan L."/>
            <person name="Wang S."/>
            <person name="Wang H."/>
            <person name="Xu D."/>
            <person name="Wang A."/>
            <person name="Fan W."/>
        </authorList>
    </citation>
    <scope>NUCLEOTIDE SEQUENCE</scope>
    <source>
        <strain evidence="2">WSJ</strain>
        <tissue evidence="2">Leaf</tissue>
    </source>
</reference>
<dbReference type="EMBL" id="JAUHHV010000010">
    <property type="protein sequence ID" value="KAK1411604.1"/>
    <property type="molecule type" value="Genomic_DNA"/>
</dbReference>
<keyword evidence="1" id="KW-0472">Membrane</keyword>
<proteinExistence type="predicted"/>
<feature type="transmembrane region" description="Helical" evidence="1">
    <location>
        <begin position="154"/>
        <end position="176"/>
    </location>
</feature>
<keyword evidence="1" id="KW-0812">Transmembrane</keyword>
<evidence type="ECO:0000256" key="1">
    <source>
        <dbReference type="SAM" id="Phobius"/>
    </source>
</evidence>